<dbReference type="Proteomes" id="UP000623129">
    <property type="component" value="Unassembled WGS sequence"/>
</dbReference>
<dbReference type="InterPro" id="IPR011016">
    <property type="entry name" value="Znf_RING-CH"/>
</dbReference>
<dbReference type="Gene3D" id="3.30.40.10">
    <property type="entry name" value="Zinc/RING finger domain, C3HC4 (zinc finger)"/>
    <property type="match status" value="1"/>
</dbReference>
<gene>
    <name evidence="7" type="ORF">FCM35_KLT10578</name>
</gene>
<keyword evidence="2 4" id="KW-0863">Zinc-finger</keyword>
<dbReference type="GO" id="GO:0006511">
    <property type="term" value="P:ubiquitin-dependent protein catabolic process"/>
    <property type="evidence" value="ECO:0007669"/>
    <property type="project" value="TreeGrafter"/>
</dbReference>
<protein>
    <submittedName>
        <fullName evidence="7">E3 ubiquitin-protein ligase SDIR1</fullName>
    </submittedName>
</protein>
<feature type="compositionally biased region" description="Basic residues" evidence="5">
    <location>
        <begin position="34"/>
        <end position="57"/>
    </location>
</feature>
<dbReference type="OrthoDB" id="8062037at2759"/>
<dbReference type="InterPro" id="IPR051834">
    <property type="entry name" value="RING_finger_E3_ligase"/>
</dbReference>
<dbReference type="SMART" id="SM00744">
    <property type="entry name" value="RINGv"/>
    <property type="match status" value="1"/>
</dbReference>
<dbReference type="SMART" id="SM00184">
    <property type="entry name" value="RING"/>
    <property type="match status" value="1"/>
</dbReference>
<dbReference type="GO" id="GO:0061630">
    <property type="term" value="F:ubiquitin protein ligase activity"/>
    <property type="evidence" value="ECO:0007669"/>
    <property type="project" value="TreeGrafter"/>
</dbReference>
<evidence type="ECO:0000256" key="2">
    <source>
        <dbReference type="ARBA" id="ARBA00022771"/>
    </source>
</evidence>
<evidence type="ECO:0000313" key="7">
    <source>
        <dbReference type="EMBL" id="KAF3325507.1"/>
    </source>
</evidence>
<dbReference type="PANTHER" id="PTHR45931:SF3">
    <property type="entry name" value="RING ZINC FINGER-CONTAINING PROTEIN"/>
    <property type="match status" value="1"/>
</dbReference>
<dbReference type="PANTHER" id="PTHR45931">
    <property type="entry name" value="SI:CH211-59O9.10"/>
    <property type="match status" value="1"/>
</dbReference>
<dbReference type="FunFam" id="3.30.40.10:FF:000594">
    <property type="entry name" value="RING/U-box superfamily protein"/>
    <property type="match status" value="1"/>
</dbReference>
<keyword evidence="8" id="KW-1185">Reference proteome</keyword>
<accession>A0A833QNX5</accession>
<dbReference type="EMBL" id="SWLB01000020">
    <property type="protein sequence ID" value="KAF3325507.1"/>
    <property type="molecule type" value="Genomic_DNA"/>
</dbReference>
<comment type="caution">
    <text evidence="7">The sequence shown here is derived from an EMBL/GenBank/DDBJ whole genome shotgun (WGS) entry which is preliminary data.</text>
</comment>
<feature type="domain" description="RING-type" evidence="6">
    <location>
        <begin position="425"/>
        <end position="466"/>
    </location>
</feature>
<sequence length="470" mass="53067">MVDSDSDAGFDEEIPINSNHERILDLESQWNSNRSKHGHHHRRGTGAGKAGKHHQNRTKTGFSYHDTNEYFELARQARLLSKGDELPGNDPGKHAVLERENEVRDRGKGIVDHGTGGSQVNGSRFQWSKPFRNRKNKLVRNGCISPENVLRVNGSRHNAGGPSRHSVEQVVGVVDDKGKGKLGLSDCSGAHKSEAGVMLHEHRETSEEYWSVEEPKLNNEELANQSAKITQVESDEILARRLQEQFNQEAQNFHASDEEDDDAIIARALQEADEEFDHDITTSRRNRSEVNNRDRSMEHLYSHNHSFPFEGPPLQIPNRRRTQMRFNSPDMDYEMLLITQLRRGLSSSNMDMDTRLSILEALEEAFENQSDIDISGDIYSGFHADEYEILSTLDEDNHNHAGATDGQINILPISTIMGGRVEDACVICLEDPATGDAMRHLPCLHKFHKACIDTWLRRRNACPVCKSAIT</sequence>
<evidence type="ECO:0000259" key="6">
    <source>
        <dbReference type="PROSITE" id="PS50089"/>
    </source>
</evidence>
<organism evidence="7 8">
    <name type="scientific">Carex littledalei</name>
    <dbReference type="NCBI Taxonomy" id="544730"/>
    <lineage>
        <taxon>Eukaryota</taxon>
        <taxon>Viridiplantae</taxon>
        <taxon>Streptophyta</taxon>
        <taxon>Embryophyta</taxon>
        <taxon>Tracheophyta</taxon>
        <taxon>Spermatophyta</taxon>
        <taxon>Magnoliopsida</taxon>
        <taxon>Liliopsida</taxon>
        <taxon>Poales</taxon>
        <taxon>Cyperaceae</taxon>
        <taxon>Cyperoideae</taxon>
        <taxon>Cariceae</taxon>
        <taxon>Carex</taxon>
        <taxon>Carex subgen. Euthyceras</taxon>
    </lineage>
</organism>
<keyword evidence="3" id="KW-0862">Zinc</keyword>
<feature type="region of interest" description="Disordered" evidence="5">
    <location>
        <begin position="82"/>
        <end position="124"/>
    </location>
</feature>
<evidence type="ECO:0000256" key="1">
    <source>
        <dbReference type="ARBA" id="ARBA00022723"/>
    </source>
</evidence>
<dbReference type="GO" id="GO:0005634">
    <property type="term" value="C:nucleus"/>
    <property type="evidence" value="ECO:0007669"/>
    <property type="project" value="TreeGrafter"/>
</dbReference>
<dbReference type="GO" id="GO:0008270">
    <property type="term" value="F:zinc ion binding"/>
    <property type="evidence" value="ECO:0007669"/>
    <property type="project" value="UniProtKB-KW"/>
</dbReference>
<dbReference type="SUPFAM" id="SSF57850">
    <property type="entry name" value="RING/U-box"/>
    <property type="match status" value="1"/>
</dbReference>
<feature type="compositionally biased region" description="Basic and acidic residues" evidence="5">
    <location>
        <begin position="82"/>
        <end position="111"/>
    </location>
</feature>
<feature type="region of interest" description="Disordered" evidence="5">
    <location>
        <begin position="1"/>
        <end position="59"/>
    </location>
</feature>
<evidence type="ECO:0000256" key="4">
    <source>
        <dbReference type="PROSITE-ProRule" id="PRU00175"/>
    </source>
</evidence>
<feature type="compositionally biased region" description="Acidic residues" evidence="5">
    <location>
        <begin position="1"/>
        <end position="14"/>
    </location>
</feature>
<keyword evidence="1" id="KW-0479">Metal-binding</keyword>
<dbReference type="InterPro" id="IPR001841">
    <property type="entry name" value="Znf_RING"/>
</dbReference>
<dbReference type="Pfam" id="PF13639">
    <property type="entry name" value="zf-RING_2"/>
    <property type="match status" value="1"/>
</dbReference>
<name>A0A833QNX5_9POAL</name>
<evidence type="ECO:0000313" key="8">
    <source>
        <dbReference type="Proteomes" id="UP000623129"/>
    </source>
</evidence>
<dbReference type="PROSITE" id="PS50089">
    <property type="entry name" value="ZF_RING_2"/>
    <property type="match status" value="1"/>
</dbReference>
<dbReference type="InterPro" id="IPR013083">
    <property type="entry name" value="Znf_RING/FYVE/PHD"/>
</dbReference>
<evidence type="ECO:0000256" key="5">
    <source>
        <dbReference type="SAM" id="MobiDB-lite"/>
    </source>
</evidence>
<dbReference type="AlphaFoldDB" id="A0A833QNX5"/>
<proteinExistence type="predicted"/>
<reference evidence="7" key="1">
    <citation type="submission" date="2020-01" db="EMBL/GenBank/DDBJ databases">
        <title>Genome sequence of Kobresia littledalei, the first chromosome-level genome in the family Cyperaceae.</title>
        <authorList>
            <person name="Qu G."/>
        </authorList>
    </citation>
    <scope>NUCLEOTIDE SEQUENCE</scope>
    <source>
        <strain evidence="7">C.B.Clarke</strain>
        <tissue evidence="7">Leaf</tissue>
    </source>
</reference>
<evidence type="ECO:0000256" key="3">
    <source>
        <dbReference type="ARBA" id="ARBA00022833"/>
    </source>
</evidence>